<evidence type="ECO:0000259" key="18">
    <source>
        <dbReference type="PROSITE" id="PS50837"/>
    </source>
</evidence>
<dbReference type="Proteomes" id="UP000694580">
    <property type="component" value="Chromosome 16"/>
</dbReference>
<comment type="subcellular location">
    <subcellularLocation>
        <location evidence="1">Basolateral cell membrane</location>
    </subcellularLocation>
    <subcellularLocation>
        <location evidence="2">Cell membrane</location>
        <topology evidence="2">Lipid-anchor</topology>
    </subcellularLocation>
    <subcellularLocation>
        <location evidence="3">Cytoplasm</location>
    </subcellularLocation>
</comment>
<dbReference type="Gene3D" id="3.40.50.300">
    <property type="entry name" value="P-loop containing nucleotide triphosphate hydrolases"/>
    <property type="match status" value="1"/>
</dbReference>
<name>A0AAY4EZK1_9TELE</name>
<dbReference type="FunFam" id="3.40.50.300:FF:000940">
    <property type="entry name" value="Nucleotide-binding oligomerization domain-containing protein 2"/>
    <property type="match status" value="1"/>
</dbReference>
<keyword evidence="15" id="KW-0449">Lipoprotein</keyword>
<keyword evidence="5" id="KW-0963">Cytoplasm</keyword>
<dbReference type="SMART" id="SM00114">
    <property type="entry name" value="CARD"/>
    <property type="match status" value="2"/>
</dbReference>
<sequence>MSAQKLVLSQRAELVQALSRGGTAEGVDCVLDLLISWGVLLWEDYVCACVANKPLSTRTRDLLDLVYEKGERACELLLCAFCQVLPEAQKTGLEFGKCVSVVKDDREPSTMATETLLCHRPFLVSRLRDHVDGALEHLLGRGCLTSADREEIQLPVYTSSQQARRLLDKVRFRGEDSAMVLLHYLDRTTSPPPPEKENEQPFAGRCWLVYQKKLCSSILAQCYFLSTCGGAGKYSLDDVYTDGLLELSQGCGDTQVSLGLEDVLGQVGTLNEEADTVLVSGQAGSGKSTLLQRLHLLWARREALQDFLLLFPFSCRKLNAEERELSLRDLLFLHCCWPDRDQDKLFAFVLDNPHLVLLTFDGLDEFKQSFSDERRHCCPTQAAPMSTLLFNLLQGSLMKGVRKLVTSRPEAAGPSLRQYLRKEVLLKGFSPGGIDCFVRKHHQDRGVASGVLQALQSNTALLGLCHIPVFCWIVSKCYKELLGCGKGSPQTFTDVYLMVLQHFFRRKSPQQKSLGSSWLLEHFQTIMHLGQLAFEGLDASCYIFSEVDLQNSGVAEEDITIGFLIHSKNFSSTDERHFEFLHITMQCFFAALHIVLSDKTNLNQIRTLFQTQCKSKGCIGFCQPREQSVMTTESSNPQITAKFVSGLLSQHHSDLLQQSCSATMLGKKSKCVVKCVSKGVQRHFKSIPQPVKGEKKSMHAMPSFVWLISCIYEMQDSDVAMNSVARLEVDHLKLTYCNIGPVECTALAYVLQYLRCPVGLQLDYNCVGDVGVEQLLPCLPVCSSLYLRNNNISDEGIRRLIDKGVHCESFKKIALFSNNLTDACTQDFAHLLKTKQIFLSLRLGNNNITSRGAEQLAEGLRCSQSLQYLGLWGNKIGDRGAEALAEALKDNTSLVWLSLVGNGIGNSGAQALAKIIQKSKTLEEMWLSKNCITRVGVEYIVKALEENVTVKSVWLRGNNLSQPEVEEFQRECRLIF</sequence>
<evidence type="ECO:0000256" key="11">
    <source>
        <dbReference type="ARBA" id="ARBA00022843"/>
    </source>
</evidence>
<evidence type="ECO:0000256" key="1">
    <source>
        <dbReference type="ARBA" id="ARBA00004187"/>
    </source>
</evidence>
<evidence type="ECO:0000256" key="12">
    <source>
        <dbReference type="ARBA" id="ARBA00022859"/>
    </source>
</evidence>
<protein>
    <recommendedName>
        <fullName evidence="21">Nucleotide-binding oligomerization domain-containing protein 2</fullName>
    </recommendedName>
</protein>
<dbReference type="SMART" id="SM00368">
    <property type="entry name" value="LRR_RI"/>
    <property type="match status" value="5"/>
</dbReference>
<evidence type="ECO:0008006" key="21">
    <source>
        <dbReference type="Google" id="ProtNLM"/>
    </source>
</evidence>
<comment type="similarity">
    <text evidence="16">Belongs to the NOD1-NOD2 family.</text>
</comment>
<evidence type="ECO:0000313" key="20">
    <source>
        <dbReference type="Proteomes" id="UP000694580"/>
    </source>
</evidence>
<dbReference type="InterPro" id="IPR032675">
    <property type="entry name" value="LRR_dom_sf"/>
</dbReference>
<evidence type="ECO:0000256" key="9">
    <source>
        <dbReference type="ARBA" id="ARBA00022741"/>
    </source>
</evidence>
<reference evidence="19" key="3">
    <citation type="submission" date="2025-09" db="UniProtKB">
        <authorList>
            <consortium name="Ensembl"/>
        </authorList>
    </citation>
    <scope>IDENTIFICATION</scope>
</reference>
<dbReference type="Gene3D" id="1.10.533.10">
    <property type="entry name" value="Death Domain, Fas"/>
    <property type="match status" value="2"/>
</dbReference>
<evidence type="ECO:0000256" key="3">
    <source>
        <dbReference type="ARBA" id="ARBA00004496"/>
    </source>
</evidence>
<keyword evidence="6" id="KW-0399">Innate immunity</keyword>
<dbReference type="InterPro" id="IPR001315">
    <property type="entry name" value="CARD"/>
</dbReference>
<dbReference type="InterPro" id="IPR027417">
    <property type="entry name" value="P-loop_NTPase"/>
</dbReference>
<keyword evidence="13" id="KW-0472">Membrane</keyword>
<dbReference type="InterPro" id="IPR041075">
    <property type="entry name" value="NOD1/2_WH"/>
</dbReference>
<dbReference type="GO" id="GO:0005737">
    <property type="term" value="C:cytoplasm"/>
    <property type="evidence" value="ECO:0007669"/>
    <property type="project" value="UniProtKB-SubCell"/>
</dbReference>
<keyword evidence="4" id="KW-1003">Cell membrane</keyword>
<evidence type="ECO:0000256" key="2">
    <source>
        <dbReference type="ARBA" id="ARBA00004193"/>
    </source>
</evidence>
<dbReference type="InterPro" id="IPR001611">
    <property type="entry name" value="Leu-rich_rpt"/>
</dbReference>
<dbReference type="PROSITE" id="PS50209">
    <property type="entry name" value="CARD"/>
    <property type="match status" value="2"/>
</dbReference>
<evidence type="ECO:0000313" key="19">
    <source>
        <dbReference type="Ensembl" id="ENSDCDP00010062726.1"/>
    </source>
</evidence>
<keyword evidence="20" id="KW-1185">Reference proteome</keyword>
<dbReference type="Pfam" id="PF13516">
    <property type="entry name" value="LRR_6"/>
    <property type="match status" value="3"/>
</dbReference>
<evidence type="ECO:0000256" key="13">
    <source>
        <dbReference type="ARBA" id="ARBA00023136"/>
    </source>
</evidence>
<evidence type="ECO:0000256" key="7">
    <source>
        <dbReference type="ARBA" id="ARBA00022614"/>
    </source>
</evidence>
<feature type="domain" description="CARD" evidence="17">
    <location>
        <begin position="108"/>
        <end position="185"/>
    </location>
</feature>
<evidence type="ECO:0000256" key="5">
    <source>
        <dbReference type="ARBA" id="ARBA00022490"/>
    </source>
</evidence>
<evidence type="ECO:0000256" key="8">
    <source>
        <dbReference type="ARBA" id="ARBA00022737"/>
    </source>
</evidence>
<dbReference type="AlphaFoldDB" id="A0AAY4EZK1"/>
<dbReference type="PANTHER" id="PTHR24106">
    <property type="entry name" value="NACHT, LRR AND CARD DOMAINS-CONTAINING"/>
    <property type="match status" value="1"/>
</dbReference>
<evidence type="ECO:0000256" key="10">
    <source>
        <dbReference type="ARBA" id="ARBA00022840"/>
    </source>
</evidence>
<evidence type="ECO:0000256" key="15">
    <source>
        <dbReference type="ARBA" id="ARBA00023288"/>
    </source>
</evidence>
<evidence type="ECO:0000256" key="14">
    <source>
        <dbReference type="ARBA" id="ARBA00023139"/>
    </source>
</evidence>
<evidence type="ECO:0000256" key="4">
    <source>
        <dbReference type="ARBA" id="ARBA00022475"/>
    </source>
</evidence>
<dbReference type="Pfam" id="PF17776">
    <property type="entry name" value="NLRC4_HD2"/>
    <property type="match status" value="1"/>
</dbReference>
<dbReference type="InterPro" id="IPR011029">
    <property type="entry name" value="DEATH-like_dom_sf"/>
</dbReference>
<evidence type="ECO:0000256" key="16">
    <source>
        <dbReference type="ARBA" id="ARBA00038296"/>
    </source>
</evidence>
<dbReference type="Pfam" id="PF00619">
    <property type="entry name" value="CARD"/>
    <property type="match status" value="2"/>
</dbReference>
<dbReference type="Ensembl" id="ENSDCDT00010073527.1">
    <property type="protein sequence ID" value="ENSDCDP00010062726.1"/>
    <property type="gene ID" value="ENSDCDG00010034347.1"/>
</dbReference>
<feature type="domain" description="CARD" evidence="17">
    <location>
        <begin position="1"/>
        <end position="78"/>
    </location>
</feature>
<dbReference type="InterPro" id="IPR041267">
    <property type="entry name" value="NLRP_HD2"/>
</dbReference>
<dbReference type="Gene3D" id="3.80.10.10">
    <property type="entry name" value="Ribonuclease Inhibitor"/>
    <property type="match status" value="1"/>
</dbReference>
<dbReference type="GO" id="GO:0045087">
    <property type="term" value="P:innate immune response"/>
    <property type="evidence" value="ECO:0007669"/>
    <property type="project" value="UniProtKB-KW"/>
</dbReference>
<organism evidence="19 20">
    <name type="scientific">Denticeps clupeoides</name>
    <name type="common">denticle herring</name>
    <dbReference type="NCBI Taxonomy" id="299321"/>
    <lineage>
        <taxon>Eukaryota</taxon>
        <taxon>Metazoa</taxon>
        <taxon>Chordata</taxon>
        <taxon>Craniata</taxon>
        <taxon>Vertebrata</taxon>
        <taxon>Euteleostomi</taxon>
        <taxon>Actinopterygii</taxon>
        <taxon>Neopterygii</taxon>
        <taxon>Teleostei</taxon>
        <taxon>Clupei</taxon>
        <taxon>Clupeiformes</taxon>
        <taxon>Denticipitoidei</taxon>
        <taxon>Denticipitidae</taxon>
        <taxon>Denticeps</taxon>
    </lineage>
</organism>
<keyword evidence="10" id="KW-0067">ATP-binding</keyword>
<dbReference type="Pfam" id="PF17779">
    <property type="entry name" value="WHD_NOD2"/>
    <property type="match status" value="1"/>
</dbReference>
<evidence type="ECO:0000256" key="6">
    <source>
        <dbReference type="ARBA" id="ARBA00022588"/>
    </source>
</evidence>
<dbReference type="PROSITE" id="PS50837">
    <property type="entry name" value="NACHT"/>
    <property type="match status" value="1"/>
</dbReference>
<dbReference type="InterPro" id="IPR007111">
    <property type="entry name" value="NACHT_NTPase"/>
</dbReference>
<dbReference type="GO" id="GO:0005524">
    <property type="term" value="F:ATP binding"/>
    <property type="evidence" value="ECO:0007669"/>
    <property type="project" value="UniProtKB-KW"/>
</dbReference>
<reference evidence="19" key="2">
    <citation type="submission" date="2025-08" db="UniProtKB">
        <authorList>
            <consortium name="Ensembl"/>
        </authorList>
    </citation>
    <scope>IDENTIFICATION</scope>
</reference>
<accession>A0AAY4EZK1</accession>
<keyword evidence="11" id="KW-0832">Ubl conjugation</keyword>
<dbReference type="InterPro" id="IPR051261">
    <property type="entry name" value="NLR"/>
</dbReference>
<proteinExistence type="inferred from homology"/>
<keyword evidence="7" id="KW-0433">Leucine-rich repeat</keyword>
<dbReference type="GeneTree" id="ENSGT00940000160934"/>
<dbReference type="GO" id="GO:0016323">
    <property type="term" value="C:basolateral plasma membrane"/>
    <property type="evidence" value="ECO:0007669"/>
    <property type="project" value="UniProtKB-SubCell"/>
</dbReference>
<keyword evidence="12" id="KW-0391">Immunity</keyword>
<dbReference type="Pfam" id="PF05729">
    <property type="entry name" value="NACHT"/>
    <property type="match status" value="1"/>
</dbReference>
<keyword evidence="9" id="KW-0547">Nucleotide-binding</keyword>
<reference evidence="19 20" key="1">
    <citation type="submission" date="2020-06" db="EMBL/GenBank/DDBJ databases">
        <authorList>
            <consortium name="Wellcome Sanger Institute Data Sharing"/>
        </authorList>
    </citation>
    <scope>NUCLEOTIDE SEQUENCE [LARGE SCALE GENOMIC DNA]</scope>
</reference>
<dbReference type="SUPFAM" id="SSF47986">
    <property type="entry name" value="DEATH domain"/>
    <property type="match status" value="2"/>
</dbReference>
<gene>
    <name evidence="19" type="primary">NOD2</name>
</gene>
<dbReference type="SUPFAM" id="SSF52047">
    <property type="entry name" value="RNI-like"/>
    <property type="match status" value="1"/>
</dbReference>
<keyword evidence="8" id="KW-0677">Repeat</keyword>
<keyword evidence="14" id="KW-0564">Palmitate</keyword>
<dbReference type="GO" id="GO:0042981">
    <property type="term" value="P:regulation of apoptotic process"/>
    <property type="evidence" value="ECO:0007669"/>
    <property type="project" value="InterPro"/>
</dbReference>
<feature type="domain" description="NACHT" evidence="18">
    <location>
        <begin position="275"/>
        <end position="411"/>
    </location>
</feature>
<evidence type="ECO:0000259" key="17">
    <source>
        <dbReference type="PROSITE" id="PS50209"/>
    </source>
</evidence>